<dbReference type="Proteomes" id="UP001143480">
    <property type="component" value="Unassembled WGS sequence"/>
</dbReference>
<sequence length="490" mass="54044">MARLDSPLNPRQLAVLTWIGDGCPAGVMQGHAHKATAGALQNRHLVRVRRRRGGWSAELTAAGTFYLKEGRFPERPAKGHQPTGAQATRSQHTPTSPPVITAADNGQPPPRHAEAPSVKPAQLQRLSPVEQLIADVAAAGGVLRVQRPRYGGNTPTSVDYEQLIHSANRFRKVPPGLRLSTTVLPGHELEIRLEAAIPGTQVELRPVPVAEHVTRYHPVVAQFRDTTDRHEVSRQHLPRALRLLHALVTEAERRGHTVAAAPPPATSHGYSRWTGANNGHITISVDGHSTALRILEEGMPSRAHWDRTHYRGPAYSTNSGTGRLRIECTAYTGREGRASRWSDGQRQRLADKLPAVLAEVEIRAAEDAHRAAEHARQEAEQRRRRDQAVADARDRYRDAARGRQLLDQAHRWQLAQQARTYLNAVRATVAAQPSGHGPDTATEAWLTWAQEYIEALDPLHDGFTAPAEPPAPTIEQLHPYLLGEAPPTWR</sequence>
<gene>
    <name evidence="2" type="ORF">GCM10017581_071080</name>
</gene>
<dbReference type="AlphaFoldDB" id="A0A9W6KRV2"/>
<reference evidence="2" key="2">
    <citation type="submission" date="2023-01" db="EMBL/GenBank/DDBJ databases">
        <authorList>
            <person name="Sun Q."/>
            <person name="Evtushenko L."/>
        </authorList>
    </citation>
    <scope>NUCLEOTIDE SEQUENCE</scope>
    <source>
        <strain evidence="2">VKM Ac-1321</strain>
    </source>
</reference>
<feature type="region of interest" description="Disordered" evidence="1">
    <location>
        <begin position="70"/>
        <end position="117"/>
    </location>
</feature>
<feature type="compositionally biased region" description="Polar residues" evidence="1">
    <location>
        <begin position="83"/>
        <end position="94"/>
    </location>
</feature>
<evidence type="ECO:0000313" key="3">
    <source>
        <dbReference type="Proteomes" id="UP001143480"/>
    </source>
</evidence>
<accession>A0A9W6KRV2</accession>
<dbReference type="EMBL" id="BSFP01000056">
    <property type="protein sequence ID" value="GLL05361.1"/>
    <property type="molecule type" value="Genomic_DNA"/>
</dbReference>
<comment type="caution">
    <text evidence="2">The sequence shown here is derived from an EMBL/GenBank/DDBJ whole genome shotgun (WGS) entry which is preliminary data.</text>
</comment>
<protein>
    <recommendedName>
        <fullName evidence="4">PE-PGRS family protein</fullName>
    </recommendedName>
</protein>
<keyword evidence="3" id="KW-1185">Reference proteome</keyword>
<proteinExistence type="predicted"/>
<organism evidence="2 3">
    <name type="scientific">Dactylosporangium matsuzakiense</name>
    <dbReference type="NCBI Taxonomy" id="53360"/>
    <lineage>
        <taxon>Bacteria</taxon>
        <taxon>Bacillati</taxon>
        <taxon>Actinomycetota</taxon>
        <taxon>Actinomycetes</taxon>
        <taxon>Micromonosporales</taxon>
        <taxon>Micromonosporaceae</taxon>
        <taxon>Dactylosporangium</taxon>
    </lineage>
</organism>
<reference evidence="2" key="1">
    <citation type="journal article" date="2014" name="Int. J. Syst. Evol. Microbiol.">
        <title>Complete genome sequence of Corynebacterium casei LMG S-19264T (=DSM 44701T), isolated from a smear-ripened cheese.</title>
        <authorList>
            <consortium name="US DOE Joint Genome Institute (JGI-PGF)"/>
            <person name="Walter F."/>
            <person name="Albersmeier A."/>
            <person name="Kalinowski J."/>
            <person name="Ruckert C."/>
        </authorList>
    </citation>
    <scope>NUCLEOTIDE SEQUENCE</scope>
    <source>
        <strain evidence="2">VKM Ac-1321</strain>
    </source>
</reference>
<evidence type="ECO:0000256" key="1">
    <source>
        <dbReference type="SAM" id="MobiDB-lite"/>
    </source>
</evidence>
<feature type="region of interest" description="Disordered" evidence="1">
    <location>
        <begin position="368"/>
        <end position="396"/>
    </location>
</feature>
<name>A0A9W6KRV2_9ACTN</name>
<evidence type="ECO:0000313" key="2">
    <source>
        <dbReference type="EMBL" id="GLL05361.1"/>
    </source>
</evidence>
<evidence type="ECO:0008006" key="4">
    <source>
        <dbReference type="Google" id="ProtNLM"/>
    </source>
</evidence>